<keyword evidence="1" id="KW-0472">Membrane</keyword>
<dbReference type="Proteomes" id="UP000283523">
    <property type="component" value="Unassembled WGS sequence"/>
</dbReference>
<evidence type="ECO:0000313" key="2">
    <source>
        <dbReference type="EMBL" id="RIV27731.1"/>
    </source>
</evidence>
<comment type="caution">
    <text evidence="2">The sequence shown here is derived from an EMBL/GenBank/DDBJ whole genome shotgun (WGS) entry which is preliminary data.</text>
</comment>
<feature type="transmembrane region" description="Helical" evidence="1">
    <location>
        <begin position="6"/>
        <end position="27"/>
    </location>
</feature>
<protein>
    <submittedName>
        <fullName evidence="2">Uncharacterized protein</fullName>
    </submittedName>
</protein>
<reference evidence="2 3" key="1">
    <citation type="submission" date="2018-08" db="EMBL/GenBank/DDBJ databases">
        <title>Fibrisoma montanum sp. nov., isolated from Danxia mountain soil.</title>
        <authorList>
            <person name="Huang Y."/>
        </authorList>
    </citation>
    <scope>NUCLEOTIDE SEQUENCE [LARGE SCALE GENOMIC DNA]</scope>
    <source>
        <strain evidence="2 3">HYT19</strain>
    </source>
</reference>
<gene>
    <name evidence="2" type="ORF">DYU11_05375</name>
</gene>
<sequence>MNPTHYLKSTWLTLLLVLTFIVSWEAYWRHNHYVLAYNDDESLWAYTRQQIYQSSPARPVLIGSSRIKFDLDLATWQRITGEKPIQLSLVGTSPRPVLTDLGNDPNFKGTLLIDVTEPLFFTPTGAFPEKEAANRVAAYPNWSLSQQASFQINRVLEANFLFLDALNLSLNPILNQLPIPERPGTWGGPKFPYEFAVNGLDRQTRMTDAMVADTAIQNKVKRMWLEIGAHSPRGAIAGPPLLDILKATKRSVDQIRARGGQVLFIRTPSDGPMYQAEKQMFPRTQYWDRLLSYTQAPGIYFSDYPALTRFTCPEWSHLTPKDAERFTQALIPIIAQKTGWSLQRNLSASSSKSSSSSF</sequence>
<dbReference type="EMBL" id="QXED01000001">
    <property type="protein sequence ID" value="RIV27731.1"/>
    <property type="molecule type" value="Genomic_DNA"/>
</dbReference>
<accession>A0A418MK80</accession>
<dbReference type="RefSeq" id="WP_119666569.1">
    <property type="nucleotide sequence ID" value="NZ_QXED01000001.1"/>
</dbReference>
<evidence type="ECO:0000256" key="1">
    <source>
        <dbReference type="SAM" id="Phobius"/>
    </source>
</evidence>
<organism evidence="2 3">
    <name type="scientific">Fibrisoma montanum</name>
    <dbReference type="NCBI Taxonomy" id="2305895"/>
    <lineage>
        <taxon>Bacteria</taxon>
        <taxon>Pseudomonadati</taxon>
        <taxon>Bacteroidota</taxon>
        <taxon>Cytophagia</taxon>
        <taxon>Cytophagales</taxon>
        <taxon>Spirosomataceae</taxon>
        <taxon>Fibrisoma</taxon>
    </lineage>
</organism>
<keyword evidence="1" id="KW-0812">Transmembrane</keyword>
<dbReference type="OrthoDB" id="581689at2"/>
<keyword evidence="1" id="KW-1133">Transmembrane helix</keyword>
<name>A0A418MK80_9BACT</name>
<evidence type="ECO:0000313" key="3">
    <source>
        <dbReference type="Proteomes" id="UP000283523"/>
    </source>
</evidence>
<proteinExistence type="predicted"/>
<dbReference type="AlphaFoldDB" id="A0A418MK80"/>
<keyword evidence="3" id="KW-1185">Reference proteome</keyword>